<proteinExistence type="predicted"/>
<evidence type="ECO:0000313" key="2">
    <source>
        <dbReference type="Proteomes" id="UP001228504"/>
    </source>
</evidence>
<comment type="caution">
    <text evidence="1">The sequence shown here is derived from an EMBL/GenBank/DDBJ whole genome shotgun (WGS) entry which is preliminary data.</text>
</comment>
<keyword evidence="2" id="KW-1185">Reference proteome</keyword>
<protein>
    <submittedName>
        <fullName evidence="1">Uncharacterized protein</fullName>
    </submittedName>
</protein>
<sequence length="179" mass="20445">MKKSKIFVVIGLIVILTAIILNKPNELNVKVKFYSPKALIESFNNSLLSVRNDNLNIINTQILNDCISERKRLSDPSVSFDKIHLEQNIKLSNSEKNKMINKYKEKAKKIYSNLPKEIIPFRFKAIGISNMYSYENGENKIVGIDKTPIVLDAVIIKENGSYVFDYFLISSNENGEVIK</sequence>
<organism evidence="1 2">
    <name type="scientific">Eubacterium multiforme</name>
    <dbReference type="NCBI Taxonomy" id="83339"/>
    <lineage>
        <taxon>Bacteria</taxon>
        <taxon>Bacillati</taxon>
        <taxon>Bacillota</taxon>
        <taxon>Clostridia</taxon>
        <taxon>Eubacteriales</taxon>
        <taxon>Eubacteriaceae</taxon>
        <taxon>Eubacterium</taxon>
    </lineage>
</organism>
<reference evidence="1 2" key="1">
    <citation type="submission" date="2023-07" db="EMBL/GenBank/DDBJ databases">
        <title>Genomic Encyclopedia of Type Strains, Phase IV (KMG-IV): sequencing the most valuable type-strain genomes for metagenomic binning, comparative biology and taxonomic classification.</title>
        <authorList>
            <person name="Goeker M."/>
        </authorList>
    </citation>
    <scope>NUCLEOTIDE SEQUENCE [LARGE SCALE GENOMIC DNA]</scope>
    <source>
        <strain evidence="1 2">DSM 20694</strain>
    </source>
</reference>
<dbReference type="RefSeq" id="WP_307484019.1">
    <property type="nucleotide sequence ID" value="NZ_JAUSUF010000002.1"/>
</dbReference>
<gene>
    <name evidence="1" type="ORF">J2S18_001000</name>
</gene>
<accession>A0ABT9URX4</accession>
<dbReference type="Proteomes" id="UP001228504">
    <property type="component" value="Unassembled WGS sequence"/>
</dbReference>
<name>A0ABT9URX4_9FIRM</name>
<evidence type="ECO:0000313" key="1">
    <source>
        <dbReference type="EMBL" id="MDQ0149070.1"/>
    </source>
</evidence>
<dbReference type="EMBL" id="JAUSUF010000002">
    <property type="protein sequence ID" value="MDQ0149070.1"/>
    <property type="molecule type" value="Genomic_DNA"/>
</dbReference>